<dbReference type="Proteomes" id="UP000316714">
    <property type="component" value="Unassembled WGS sequence"/>
</dbReference>
<dbReference type="OrthoDB" id="9799319at2"/>
<name>A0A5C5VGL5_9BACT</name>
<dbReference type="PROSITE" id="PS01124">
    <property type="entry name" value="HTH_ARAC_FAMILY_2"/>
    <property type="match status" value="1"/>
</dbReference>
<evidence type="ECO:0000313" key="6">
    <source>
        <dbReference type="EMBL" id="TWT37808.1"/>
    </source>
</evidence>
<dbReference type="PANTHER" id="PTHR46796">
    <property type="entry name" value="HTH-TYPE TRANSCRIPTIONAL ACTIVATOR RHAS-RELATED"/>
    <property type="match status" value="1"/>
</dbReference>
<dbReference type="GO" id="GO:0003700">
    <property type="term" value="F:DNA-binding transcription factor activity"/>
    <property type="evidence" value="ECO:0007669"/>
    <property type="project" value="InterPro"/>
</dbReference>
<dbReference type="GO" id="GO:0043565">
    <property type="term" value="F:sequence-specific DNA binding"/>
    <property type="evidence" value="ECO:0007669"/>
    <property type="project" value="InterPro"/>
</dbReference>
<keyword evidence="3" id="KW-0804">Transcription</keyword>
<dbReference type="InterPro" id="IPR020449">
    <property type="entry name" value="Tscrpt_reg_AraC-type_HTH"/>
</dbReference>
<dbReference type="AlphaFoldDB" id="A0A5C5VGL5"/>
<organism evidence="6 7">
    <name type="scientific">Posidoniimonas corsicana</name>
    <dbReference type="NCBI Taxonomy" id="1938618"/>
    <lineage>
        <taxon>Bacteria</taxon>
        <taxon>Pseudomonadati</taxon>
        <taxon>Planctomycetota</taxon>
        <taxon>Planctomycetia</taxon>
        <taxon>Pirellulales</taxon>
        <taxon>Lacipirellulaceae</taxon>
        <taxon>Posidoniimonas</taxon>
    </lineage>
</organism>
<comment type="caution">
    <text evidence="6">The sequence shown here is derived from an EMBL/GenBank/DDBJ whole genome shotgun (WGS) entry which is preliminary data.</text>
</comment>
<dbReference type="InterPro" id="IPR018060">
    <property type="entry name" value="HTH_AraC"/>
</dbReference>
<dbReference type="PROSITE" id="PS00041">
    <property type="entry name" value="HTH_ARAC_FAMILY_1"/>
    <property type="match status" value="1"/>
</dbReference>
<dbReference type="InterPro" id="IPR018062">
    <property type="entry name" value="HTH_AraC-typ_CS"/>
</dbReference>
<dbReference type="Gene3D" id="1.10.10.60">
    <property type="entry name" value="Homeodomain-like"/>
    <property type="match status" value="1"/>
</dbReference>
<dbReference type="SUPFAM" id="SSF46689">
    <property type="entry name" value="Homeodomain-like"/>
    <property type="match status" value="1"/>
</dbReference>
<protein>
    <submittedName>
        <fullName evidence="6">Melibiose operon regulatory protein</fullName>
    </submittedName>
</protein>
<evidence type="ECO:0000259" key="5">
    <source>
        <dbReference type="PROSITE" id="PS01124"/>
    </source>
</evidence>
<accession>A0A5C5VGL5</accession>
<reference evidence="6 7" key="1">
    <citation type="submission" date="2019-02" db="EMBL/GenBank/DDBJ databases">
        <title>Deep-cultivation of Planctomycetes and their phenomic and genomic characterization uncovers novel biology.</title>
        <authorList>
            <person name="Wiegand S."/>
            <person name="Jogler M."/>
            <person name="Boedeker C."/>
            <person name="Pinto D."/>
            <person name="Vollmers J."/>
            <person name="Rivas-Marin E."/>
            <person name="Kohn T."/>
            <person name="Peeters S.H."/>
            <person name="Heuer A."/>
            <person name="Rast P."/>
            <person name="Oberbeckmann S."/>
            <person name="Bunk B."/>
            <person name="Jeske O."/>
            <person name="Meyerdierks A."/>
            <person name="Storesund J.E."/>
            <person name="Kallscheuer N."/>
            <person name="Luecker S."/>
            <person name="Lage O.M."/>
            <person name="Pohl T."/>
            <person name="Merkel B.J."/>
            <person name="Hornburger P."/>
            <person name="Mueller R.-W."/>
            <person name="Bruemmer F."/>
            <person name="Labrenz M."/>
            <person name="Spormann A.M."/>
            <person name="Op Den Camp H."/>
            <person name="Overmann J."/>
            <person name="Amann R."/>
            <person name="Jetten M.S.M."/>
            <person name="Mascher T."/>
            <person name="Medema M.H."/>
            <person name="Devos D.P."/>
            <person name="Kaster A.-K."/>
            <person name="Ovreas L."/>
            <person name="Rohde M."/>
            <person name="Galperin M.Y."/>
            <person name="Jogler C."/>
        </authorList>
    </citation>
    <scope>NUCLEOTIDE SEQUENCE [LARGE SCALE GENOMIC DNA]</scope>
    <source>
        <strain evidence="6 7">KOR34</strain>
    </source>
</reference>
<feature type="domain" description="HTH araC/xylS-type" evidence="5">
    <location>
        <begin position="160"/>
        <end position="258"/>
    </location>
</feature>
<dbReference type="EMBL" id="SIHJ01000001">
    <property type="protein sequence ID" value="TWT37808.1"/>
    <property type="molecule type" value="Genomic_DNA"/>
</dbReference>
<keyword evidence="7" id="KW-1185">Reference proteome</keyword>
<evidence type="ECO:0000256" key="1">
    <source>
        <dbReference type="ARBA" id="ARBA00023015"/>
    </source>
</evidence>
<dbReference type="InterPro" id="IPR009057">
    <property type="entry name" value="Homeodomain-like_sf"/>
</dbReference>
<evidence type="ECO:0000313" key="7">
    <source>
        <dbReference type="Proteomes" id="UP000316714"/>
    </source>
</evidence>
<dbReference type="Pfam" id="PF12833">
    <property type="entry name" value="HTH_18"/>
    <property type="match status" value="1"/>
</dbReference>
<gene>
    <name evidence="6" type="primary">melR_2</name>
    <name evidence="6" type="ORF">KOR34_27720</name>
</gene>
<evidence type="ECO:0000256" key="4">
    <source>
        <dbReference type="SAM" id="MobiDB-lite"/>
    </source>
</evidence>
<evidence type="ECO:0000256" key="2">
    <source>
        <dbReference type="ARBA" id="ARBA00023125"/>
    </source>
</evidence>
<sequence length="261" mass="29516">MPRPDRHEEIEINYLNEGSLVYNLGGRQIRLEPRRLTMFWAALPHQIVSFKGVASYFVVTIPFDRFLQWGLPESVQSHLLVGDAIACTDPQQSQIDAILLERWRTDLNHADEQTHRIVLLELQARMMRLSQSAPLGPPPVGDDDSAVRPKPQASTLEKAERMACFIAKNYKRAIPIADIAASVDLHPDYAATVFRKSFGVTINAQVTRHRVADVQSKLLSTDQPIIDIAYGAGFESLSSFNRTFRTSTGMTPRAFRKQFRR</sequence>
<keyword evidence="2" id="KW-0238">DNA-binding</keyword>
<feature type="region of interest" description="Disordered" evidence="4">
    <location>
        <begin position="133"/>
        <end position="154"/>
    </location>
</feature>
<proteinExistence type="predicted"/>
<dbReference type="PRINTS" id="PR00032">
    <property type="entry name" value="HTHARAC"/>
</dbReference>
<dbReference type="InterPro" id="IPR050204">
    <property type="entry name" value="AraC_XylS_family_regulators"/>
</dbReference>
<keyword evidence="1" id="KW-0805">Transcription regulation</keyword>
<evidence type="ECO:0000256" key="3">
    <source>
        <dbReference type="ARBA" id="ARBA00023163"/>
    </source>
</evidence>
<dbReference type="SMART" id="SM00342">
    <property type="entry name" value="HTH_ARAC"/>
    <property type="match status" value="1"/>
</dbReference>